<feature type="domain" description="AMP-binding enzyme C-terminal" evidence="5">
    <location>
        <begin position="7"/>
        <end position="81"/>
    </location>
</feature>
<evidence type="ECO:0000256" key="1">
    <source>
        <dbReference type="ARBA" id="ARBA00006432"/>
    </source>
</evidence>
<protein>
    <recommendedName>
        <fullName evidence="5">AMP-binding enzyme C-terminal domain-containing protein</fullName>
    </recommendedName>
</protein>
<keyword evidence="2" id="KW-0436">Ligase</keyword>
<dbReference type="Pfam" id="PF13193">
    <property type="entry name" value="AMP-binding_C"/>
    <property type="match status" value="1"/>
</dbReference>
<name>A0AAU1UJG5_9ACTN</name>
<gene>
    <name evidence="6" type="ORF">OHU69_42275</name>
</gene>
<proteinExistence type="inferred from homology"/>
<dbReference type="PANTHER" id="PTHR43859:SF4">
    <property type="entry name" value="BUTANOATE--COA LIGASE AAE1-RELATED"/>
    <property type="match status" value="1"/>
</dbReference>
<evidence type="ECO:0000256" key="3">
    <source>
        <dbReference type="ARBA" id="ARBA00022832"/>
    </source>
</evidence>
<keyword evidence="3" id="KW-0276">Fatty acid metabolism</keyword>
<comment type="similarity">
    <text evidence="1">Belongs to the ATP-dependent AMP-binding enzyme family.</text>
</comment>
<dbReference type="SUPFAM" id="SSF56801">
    <property type="entry name" value="Acetyl-CoA synthetase-like"/>
    <property type="match status" value="1"/>
</dbReference>
<evidence type="ECO:0000313" key="6">
    <source>
        <dbReference type="EMBL" id="WTS17092.1"/>
    </source>
</evidence>
<dbReference type="GO" id="GO:0006631">
    <property type="term" value="P:fatty acid metabolic process"/>
    <property type="evidence" value="ECO:0007669"/>
    <property type="project" value="UniProtKB-KW"/>
</dbReference>
<organism evidence="6">
    <name type="scientific">Streptomyces sp. NBC_00119</name>
    <dbReference type="NCBI Taxonomy" id="2975659"/>
    <lineage>
        <taxon>Bacteria</taxon>
        <taxon>Bacillati</taxon>
        <taxon>Actinomycetota</taxon>
        <taxon>Actinomycetes</taxon>
        <taxon>Kitasatosporales</taxon>
        <taxon>Streptomycetaceae</taxon>
        <taxon>Streptomyces</taxon>
    </lineage>
</organism>
<accession>A0AAU1UJG5</accession>
<dbReference type="GO" id="GO:0016874">
    <property type="term" value="F:ligase activity"/>
    <property type="evidence" value="ECO:0007669"/>
    <property type="project" value="UniProtKB-KW"/>
</dbReference>
<dbReference type="Gene3D" id="3.30.300.30">
    <property type="match status" value="1"/>
</dbReference>
<dbReference type="EMBL" id="CP108195">
    <property type="protein sequence ID" value="WTS17092.1"/>
    <property type="molecule type" value="Genomic_DNA"/>
</dbReference>
<evidence type="ECO:0000256" key="2">
    <source>
        <dbReference type="ARBA" id="ARBA00022598"/>
    </source>
</evidence>
<dbReference type="InterPro" id="IPR045851">
    <property type="entry name" value="AMP-bd_C_sf"/>
</dbReference>
<evidence type="ECO:0000259" key="5">
    <source>
        <dbReference type="Pfam" id="PF13193"/>
    </source>
</evidence>
<evidence type="ECO:0000256" key="4">
    <source>
        <dbReference type="ARBA" id="ARBA00023098"/>
    </source>
</evidence>
<sequence length="98" mass="10830">MSVFPAEVEMLLCRHPDVHTAAVVPAADPSKGQVPVAFVTLRQKDAVEAAVLRDWARESMAAFKVPLVEIVDEMPMTTTMKIRKVDLTARAQQLADDR</sequence>
<dbReference type="InterPro" id="IPR025110">
    <property type="entry name" value="AMP-bd_C"/>
</dbReference>
<dbReference type="PANTHER" id="PTHR43859">
    <property type="entry name" value="ACYL-ACTIVATING ENZYME"/>
    <property type="match status" value="1"/>
</dbReference>
<reference evidence="6" key="1">
    <citation type="submission" date="2022-10" db="EMBL/GenBank/DDBJ databases">
        <title>The complete genomes of actinobacterial strains from the NBC collection.</title>
        <authorList>
            <person name="Joergensen T.S."/>
            <person name="Alvarez Arevalo M."/>
            <person name="Sterndorff E.B."/>
            <person name="Faurdal D."/>
            <person name="Vuksanovic O."/>
            <person name="Mourched A.-S."/>
            <person name="Charusanti P."/>
            <person name="Shaw S."/>
            <person name="Blin K."/>
            <person name="Weber T."/>
        </authorList>
    </citation>
    <scope>NUCLEOTIDE SEQUENCE</scope>
    <source>
        <strain evidence="6">NBC_00119</strain>
    </source>
</reference>
<keyword evidence="4" id="KW-0443">Lipid metabolism</keyword>
<dbReference type="AlphaFoldDB" id="A0AAU1UJG5"/>